<keyword evidence="1" id="KW-0496">Mitochondrion</keyword>
<sequence>MALWLVVAGAAYDAGYRTACFAAASLTTRAASTESTTLASSTDSTSARSTTFAAVGLGSAADGSRSTSAS</sequence>
<name>A0A117NFH5_PICGL</name>
<accession>A0A117NFH5</accession>
<reference evidence="1" key="1">
    <citation type="journal article" date="2015" name="Genome Biol. Evol.">
        <title>Organellar Genomes of White Spruce (Picea glauca): Assembly and Annotation.</title>
        <authorList>
            <person name="Jackman S.D."/>
            <person name="Warren R.L."/>
            <person name="Gibb E.A."/>
            <person name="Vandervalk B.P."/>
            <person name="Mohamadi H."/>
            <person name="Chu J."/>
            <person name="Raymond A."/>
            <person name="Pleasance S."/>
            <person name="Coope R."/>
            <person name="Wildung M.R."/>
            <person name="Ritland C.E."/>
            <person name="Bousquet J."/>
            <person name="Jones S.J."/>
            <person name="Bohlmann J."/>
            <person name="Birol I."/>
        </authorList>
    </citation>
    <scope>NUCLEOTIDE SEQUENCE [LARGE SCALE GENOMIC DNA]</scope>
    <source>
        <tissue evidence="1">Flushing bud</tissue>
    </source>
</reference>
<gene>
    <name evidence="1" type="ORF">ABT39_MTgene3568</name>
</gene>
<dbReference type="AlphaFoldDB" id="A0A117NFH5"/>
<dbReference type="EMBL" id="LKAM01000023">
    <property type="protein sequence ID" value="KUM45245.1"/>
    <property type="molecule type" value="Genomic_DNA"/>
</dbReference>
<proteinExistence type="predicted"/>
<protein>
    <submittedName>
        <fullName evidence="1">Uncharacterized protein</fullName>
    </submittedName>
</protein>
<organism evidence="1">
    <name type="scientific">Picea glauca</name>
    <name type="common">White spruce</name>
    <name type="synonym">Pinus glauca</name>
    <dbReference type="NCBI Taxonomy" id="3330"/>
    <lineage>
        <taxon>Eukaryota</taxon>
        <taxon>Viridiplantae</taxon>
        <taxon>Streptophyta</taxon>
        <taxon>Embryophyta</taxon>
        <taxon>Tracheophyta</taxon>
        <taxon>Spermatophyta</taxon>
        <taxon>Pinopsida</taxon>
        <taxon>Pinidae</taxon>
        <taxon>Conifers I</taxon>
        <taxon>Pinales</taxon>
        <taxon>Pinaceae</taxon>
        <taxon>Picea</taxon>
    </lineage>
</organism>
<geneLocation type="mitochondrion" evidence="1"/>
<comment type="caution">
    <text evidence="1">The sequence shown here is derived from an EMBL/GenBank/DDBJ whole genome shotgun (WGS) entry which is preliminary data.</text>
</comment>
<evidence type="ECO:0000313" key="1">
    <source>
        <dbReference type="EMBL" id="KUM45245.1"/>
    </source>
</evidence>